<evidence type="ECO:0000256" key="3">
    <source>
        <dbReference type="ARBA" id="ARBA00022737"/>
    </source>
</evidence>
<feature type="transmembrane region" description="Helical" evidence="8">
    <location>
        <begin position="583"/>
        <end position="604"/>
    </location>
</feature>
<keyword evidence="3" id="KW-0677">Repeat</keyword>
<keyword evidence="2 8" id="KW-0812">Transmembrane</keyword>
<sequence>MRNALTAAGCERHQIPEHLVMCSELYIAAFEGNTVKVIGLLARSGASAEAPAENGRRSATAPTACNQLITMEPAGCSTDEVTGDRSTLLHIAAWKGHCDLIAQLCRWGNGSLITSVNSSGYTPLHCAAGAGHAGAVEAIIRALAAGANVEEGRLQEILRGRNEAGDTPLHLAARHGHGEAAEALVRVDPGLAAELNGAGVSSLYLAVMSGSVRAVRAILWCRNASAVGPKSQNALHAAVLQSSATATVASSTIGTVSSTAMGESREITVAVVSSGLEPPLCRRANPAAEMVSLLLQWKPALLSDYDSSKSSPLHFASSDGDCSIIQEMLTHAPPSTAFMLDNEGLSPLHVAALMGHAAIVHLLLQFCPSSADIRDNYGRTFLHAAAMKGHSSIISYAIKKKILEHLLNAQDKEGNTTLHLAVIAGECKVVSKLLSSGKMQANIMNNVGHAPTDLIKNCKGFYSMGRLVLKLYASGAQFQPQRQDYIDKWNVQDIMKWRETTSKNLAVVSTLVATIAFSAAFNIPGSYGNDGRANLAGNSLYSAFLILDTFSVVTSVMATILLVYGRASRSQRSWLGFMVSTHFLWLSLNSMVLGFFAALAAVMSKEKGIKIAMSQLIYYGMYILTTLLSILAMPGSFTSIVKFLISAPKERQRHTKRQISRQYPFAIFYIVNAVLFVIINSLAMASFEVARNLSY</sequence>
<dbReference type="PROSITE" id="PS50088">
    <property type="entry name" value="ANK_REPEAT"/>
    <property type="match status" value="3"/>
</dbReference>
<dbReference type="Proteomes" id="UP000006591">
    <property type="component" value="Chromosome 7"/>
</dbReference>
<dbReference type="AlphaFoldDB" id="A0A0E0HYT8"/>
<dbReference type="PROSITE" id="PS50297">
    <property type="entry name" value="ANK_REP_REGION"/>
    <property type="match status" value="3"/>
</dbReference>
<evidence type="ECO:0000256" key="7">
    <source>
        <dbReference type="PROSITE-ProRule" id="PRU00023"/>
    </source>
</evidence>
<dbReference type="OMA" id="QVIYYGM"/>
<dbReference type="Gene3D" id="1.25.40.20">
    <property type="entry name" value="Ankyrin repeat-containing domain"/>
    <property type="match status" value="3"/>
</dbReference>
<keyword evidence="6 8" id="KW-0472">Membrane</keyword>
<evidence type="ECO:0000256" key="1">
    <source>
        <dbReference type="ARBA" id="ARBA00004141"/>
    </source>
</evidence>
<evidence type="ECO:0000256" key="4">
    <source>
        <dbReference type="ARBA" id="ARBA00022989"/>
    </source>
</evidence>
<name>A0A0E0HYT8_ORYNI</name>
<reference evidence="10" key="1">
    <citation type="submission" date="2015-04" db="UniProtKB">
        <authorList>
            <consortium name="EnsemblPlants"/>
        </authorList>
    </citation>
    <scope>IDENTIFICATION</scope>
    <source>
        <strain evidence="10">SL10</strain>
    </source>
</reference>
<dbReference type="Pfam" id="PF13962">
    <property type="entry name" value="PGG"/>
    <property type="match status" value="1"/>
</dbReference>
<feature type="repeat" description="ANK" evidence="7">
    <location>
        <begin position="413"/>
        <end position="437"/>
    </location>
</feature>
<dbReference type="SUPFAM" id="SSF48403">
    <property type="entry name" value="Ankyrin repeat"/>
    <property type="match status" value="1"/>
</dbReference>
<keyword evidence="11" id="KW-1185">Reference proteome</keyword>
<dbReference type="PANTHER" id="PTHR24186">
    <property type="entry name" value="PROTEIN PHOSPHATASE 1 REGULATORY SUBUNIT"/>
    <property type="match status" value="1"/>
</dbReference>
<dbReference type="PANTHER" id="PTHR24186:SF41">
    <property type="entry name" value="PGG DOMAIN-CONTAINING PROTEIN"/>
    <property type="match status" value="1"/>
</dbReference>
<organism evidence="10">
    <name type="scientific">Oryza nivara</name>
    <name type="common">Indian wild rice</name>
    <name type="synonym">Oryza sativa f. spontanea</name>
    <dbReference type="NCBI Taxonomy" id="4536"/>
    <lineage>
        <taxon>Eukaryota</taxon>
        <taxon>Viridiplantae</taxon>
        <taxon>Streptophyta</taxon>
        <taxon>Embryophyta</taxon>
        <taxon>Tracheophyta</taxon>
        <taxon>Spermatophyta</taxon>
        <taxon>Magnoliopsida</taxon>
        <taxon>Liliopsida</taxon>
        <taxon>Poales</taxon>
        <taxon>Poaceae</taxon>
        <taxon>BOP clade</taxon>
        <taxon>Oryzoideae</taxon>
        <taxon>Oryzeae</taxon>
        <taxon>Oryzinae</taxon>
        <taxon>Oryza</taxon>
    </lineage>
</organism>
<reference evidence="10" key="2">
    <citation type="submission" date="2018-04" db="EMBL/GenBank/DDBJ databases">
        <title>OnivRS2 (Oryza nivara Reference Sequence Version 2).</title>
        <authorList>
            <person name="Zhang J."/>
            <person name="Kudrna D."/>
            <person name="Lee S."/>
            <person name="Talag J."/>
            <person name="Rajasekar S."/>
            <person name="Welchert J."/>
            <person name="Hsing Y.-I."/>
            <person name="Wing R.A."/>
        </authorList>
    </citation>
    <scope>NUCLEOTIDE SEQUENCE [LARGE SCALE GENOMIC DNA]</scope>
    <source>
        <strain evidence="10">SL10</strain>
    </source>
</reference>
<keyword evidence="5 7" id="KW-0040">ANK repeat</keyword>
<dbReference type="GO" id="GO:0005886">
    <property type="term" value="C:plasma membrane"/>
    <property type="evidence" value="ECO:0007669"/>
    <property type="project" value="TreeGrafter"/>
</dbReference>
<feature type="transmembrane region" description="Helical" evidence="8">
    <location>
        <begin position="505"/>
        <end position="523"/>
    </location>
</feature>
<evidence type="ECO:0000256" key="8">
    <source>
        <dbReference type="SAM" id="Phobius"/>
    </source>
</evidence>
<comment type="subcellular location">
    <subcellularLocation>
        <location evidence="1">Membrane</location>
        <topology evidence="1">Multi-pass membrane protein</topology>
    </subcellularLocation>
</comment>
<accession>A0A0E0HYT8</accession>
<feature type="transmembrane region" description="Helical" evidence="8">
    <location>
        <begin position="616"/>
        <end position="645"/>
    </location>
</feature>
<keyword evidence="4 8" id="KW-1133">Transmembrane helix</keyword>
<dbReference type="InterPro" id="IPR002110">
    <property type="entry name" value="Ankyrin_rpt"/>
</dbReference>
<feature type="repeat" description="ANK" evidence="7">
    <location>
        <begin position="164"/>
        <end position="186"/>
    </location>
</feature>
<evidence type="ECO:0000256" key="6">
    <source>
        <dbReference type="ARBA" id="ARBA00023136"/>
    </source>
</evidence>
<feature type="domain" description="PGG" evidence="9">
    <location>
        <begin position="496"/>
        <end position="601"/>
    </location>
</feature>
<feature type="transmembrane region" description="Helical" evidence="8">
    <location>
        <begin position="543"/>
        <end position="563"/>
    </location>
</feature>
<evidence type="ECO:0000256" key="2">
    <source>
        <dbReference type="ARBA" id="ARBA00022692"/>
    </source>
</evidence>
<dbReference type="SMART" id="SM00248">
    <property type="entry name" value="ANK"/>
    <property type="match status" value="8"/>
</dbReference>
<evidence type="ECO:0000313" key="11">
    <source>
        <dbReference type="Proteomes" id="UP000006591"/>
    </source>
</evidence>
<dbReference type="Gramene" id="ONIVA07G07880.1">
    <property type="protein sequence ID" value="ONIVA07G07880.1"/>
    <property type="gene ID" value="ONIVA07G07880"/>
</dbReference>
<evidence type="ECO:0000256" key="5">
    <source>
        <dbReference type="ARBA" id="ARBA00023043"/>
    </source>
</evidence>
<evidence type="ECO:0000259" key="9">
    <source>
        <dbReference type="Pfam" id="PF13962"/>
    </source>
</evidence>
<feature type="transmembrane region" description="Helical" evidence="8">
    <location>
        <begin position="666"/>
        <end position="687"/>
    </location>
</feature>
<proteinExistence type="predicted"/>
<dbReference type="Pfam" id="PF12796">
    <property type="entry name" value="Ank_2"/>
    <property type="match status" value="4"/>
</dbReference>
<dbReference type="EnsemblPlants" id="ONIVA07G07880.1">
    <property type="protein sequence ID" value="ONIVA07G07880.1"/>
    <property type="gene ID" value="ONIVA07G07880"/>
</dbReference>
<dbReference type="InterPro" id="IPR026961">
    <property type="entry name" value="PGG_dom"/>
</dbReference>
<evidence type="ECO:0000313" key="10">
    <source>
        <dbReference type="EnsemblPlants" id="ONIVA07G07880.1"/>
    </source>
</evidence>
<feature type="repeat" description="ANK" evidence="7">
    <location>
        <begin position="343"/>
        <end position="365"/>
    </location>
</feature>
<dbReference type="InterPro" id="IPR036770">
    <property type="entry name" value="Ankyrin_rpt-contain_sf"/>
</dbReference>
<protein>
    <recommendedName>
        <fullName evidence="9">PGG domain-containing protein</fullName>
    </recommendedName>
</protein>